<comment type="caution">
    <text evidence="2">The sequence shown here is derived from an EMBL/GenBank/DDBJ whole genome shotgun (WGS) entry which is preliminary data.</text>
</comment>
<protein>
    <submittedName>
        <fullName evidence="2">Uncharacterized protein</fullName>
    </submittedName>
</protein>
<dbReference type="Proteomes" id="UP000249341">
    <property type="component" value="Unassembled WGS sequence"/>
</dbReference>
<accession>A0A327YUZ9</accession>
<gene>
    <name evidence="2" type="ORF">B0I29_13523</name>
</gene>
<organism evidence="2 3">
    <name type="scientific">Actinoplanes lutulentus</name>
    <dbReference type="NCBI Taxonomy" id="1287878"/>
    <lineage>
        <taxon>Bacteria</taxon>
        <taxon>Bacillati</taxon>
        <taxon>Actinomycetota</taxon>
        <taxon>Actinomycetes</taxon>
        <taxon>Micromonosporales</taxon>
        <taxon>Micromonosporaceae</taxon>
        <taxon>Actinoplanes</taxon>
    </lineage>
</organism>
<keyword evidence="3" id="KW-1185">Reference proteome</keyword>
<feature type="compositionally biased region" description="Low complexity" evidence="1">
    <location>
        <begin position="14"/>
        <end position="25"/>
    </location>
</feature>
<dbReference type="EMBL" id="QLMJ01000035">
    <property type="protein sequence ID" value="RAK24817.1"/>
    <property type="molecule type" value="Genomic_DNA"/>
</dbReference>
<feature type="region of interest" description="Disordered" evidence="1">
    <location>
        <begin position="1"/>
        <end position="25"/>
    </location>
</feature>
<evidence type="ECO:0000256" key="1">
    <source>
        <dbReference type="SAM" id="MobiDB-lite"/>
    </source>
</evidence>
<sequence length="50" mass="5607">MSRRNPRHARRAAVTRTTAGRTGRFQGRTHLDSIEALDSGMLALMIGRTR</sequence>
<dbReference type="AlphaFoldDB" id="A0A327YUZ9"/>
<reference evidence="2 3" key="1">
    <citation type="submission" date="2018-06" db="EMBL/GenBank/DDBJ databases">
        <title>Genomic Encyclopedia of Type Strains, Phase III (KMG-III): the genomes of soil and plant-associated and newly described type strains.</title>
        <authorList>
            <person name="Whitman W."/>
        </authorList>
    </citation>
    <scope>NUCLEOTIDE SEQUENCE [LARGE SCALE GENOMIC DNA]</scope>
    <source>
        <strain evidence="2 3">CGMCC 4.7090</strain>
    </source>
</reference>
<evidence type="ECO:0000313" key="3">
    <source>
        <dbReference type="Proteomes" id="UP000249341"/>
    </source>
</evidence>
<proteinExistence type="predicted"/>
<dbReference type="RefSeq" id="WP_181558320.1">
    <property type="nucleotide sequence ID" value="NZ_JACHWI010000001.1"/>
</dbReference>
<name>A0A327YUZ9_9ACTN</name>
<evidence type="ECO:0000313" key="2">
    <source>
        <dbReference type="EMBL" id="RAK24817.1"/>
    </source>
</evidence>
<feature type="compositionally biased region" description="Basic residues" evidence="1">
    <location>
        <begin position="1"/>
        <end position="13"/>
    </location>
</feature>